<reference evidence="1 2" key="1">
    <citation type="submission" date="2022-05" db="EMBL/GenBank/DDBJ databases">
        <title>Chromosome-level reference genomes for two strains of Caenorhabditis briggsae: an improved platform for comparative genomics.</title>
        <authorList>
            <person name="Stevens L."/>
            <person name="Andersen E.C."/>
        </authorList>
    </citation>
    <scope>NUCLEOTIDE SEQUENCE [LARGE SCALE GENOMIC DNA]</scope>
    <source>
        <strain evidence="1">QX1410_ONT</strain>
        <tissue evidence="1">Whole-organism</tissue>
    </source>
</reference>
<name>A0AAE9CV37_CAEBR</name>
<protein>
    <submittedName>
        <fullName evidence="1">Uncharacterized protein</fullName>
    </submittedName>
</protein>
<dbReference type="EMBL" id="CP090896">
    <property type="protein sequence ID" value="ULT81539.1"/>
    <property type="molecule type" value="Genomic_DNA"/>
</dbReference>
<evidence type="ECO:0000313" key="1">
    <source>
        <dbReference type="EMBL" id="ULT81539.1"/>
    </source>
</evidence>
<dbReference type="AlphaFoldDB" id="A0AAE9CV37"/>
<sequence>MYASDSQVADFSAYWDQSMLYSKTPITDGLTGFHGSWDGWNGLEFDDDRWKLNDANVVANKLMADKQVIARLWTRDTRAEIVYKKVNRFLSEEEALPINMLEELMNYSQSVRVNCEITRDEVIPILIRKIFHSLYTGTFSYELFHNKMAAFDSLDAFTSEFQLYQHVTCILRYYRTETIFTEAKQKKDSSIPKKIQHIVAEEEDDLFLDQFDVNFKERLLTRFWLLIALLHPSLSNHSMNSQYNAK</sequence>
<organism evidence="1 2">
    <name type="scientific">Caenorhabditis briggsae</name>
    <dbReference type="NCBI Taxonomy" id="6238"/>
    <lineage>
        <taxon>Eukaryota</taxon>
        <taxon>Metazoa</taxon>
        <taxon>Ecdysozoa</taxon>
        <taxon>Nematoda</taxon>
        <taxon>Chromadorea</taxon>
        <taxon>Rhabditida</taxon>
        <taxon>Rhabditina</taxon>
        <taxon>Rhabditomorpha</taxon>
        <taxon>Rhabditoidea</taxon>
        <taxon>Rhabditidae</taxon>
        <taxon>Peloderinae</taxon>
        <taxon>Caenorhabditis</taxon>
    </lineage>
</organism>
<accession>A0AAE9CV37</accession>
<proteinExistence type="predicted"/>
<dbReference type="Proteomes" id="UP000827892">
    <property type="component" value="Chromosome X"/>
</dbReference>
<evidence type="ECO:0000313" key="2">
    <source>
        <dbReference type="Proteomes" id="UP000827892"/>
    </source>
</evidence>
<gene>
    <name evidence="1" type="ORF">L3Y34_011481</name>
</gene>